<keyword evidence="1" id="KW-0732">Signal</keyword>
<proteinExistence type="predicted"/>
<organism evidence="2 3">
    <name type="scientific">Lacticaseibacillus hegangensis</name>
    <dbReference type="NCBI Taxonomy" id="2486010"/>
    <lineage>
        <taxon>Bacteria</taxon>
        <taxon>Bacillati</taxon>
        <taxon>Bacillota</taxon>
        <taxon>Bacilli</taxon>
        <taxon>Lactobacillales</taxon>
        <taxon>Lactobacillaceae</taxon>
        <taxon>Lacticaseibacillus</taxon>
    </lineage>
</organism>
<feature type="chain" id="PRO_5046086954" evidence="1">
    <location>
        <begin position="23"/>
        <end position="268"/>
    </location>
</feature>
<dbReference type="PROSITE" id="PS51257">
    <property type="entry name" value="PROKAR_LIPOPROTEIN"/>
    <property type="match status" value="1"/>
</dbReference>
<comment type="caution">
    <text evidence="2">The sequence shown here is derived from an EMBL/GenBank/DDBJ whole genome shotgun (WGS) entry which is preliminary data.</text>
</comment>
<name>A0ABW4CVP6_9LACO</name>
<gene>
    <name evidence="2" type="ORF">ACFQ5K_00910</name>
</gene>
<reference evidence="3" key="1">
    <citation type="journal article" date="2019" name="Int. J. Syst. Evol. Microbiol.">
        <title>The Global Catalogue of Microorganisms (GCM) 10K type strain sequencing project: providing services to taxonomists for standard genome sequencing and annotation.</title>
        <authorList>
            <consortium name="The Broad Institute Genomics Platform"/>
            <consortium name="The Broad Institute Genome Sequencing Center for Infectious Disease"/>
            <person name="Wu L."/>
            <person name="Ma J."/>
        </authorList>
    </citation>
    <scope>NUCLEOTIDE SEQUENCE [LARGE SCALE GENOMIC DNA]</scope>
    <source>
        <strain evidence="3">CCM 8912</strain>
    </source>
</reference>
<evidence type="ECO:0000313" key="2">
    <source>
        <dbReference type="EMBL" id="MFD1439952.1"/>
    </source>
</evidence>
<evidence type="ECO:0000256" key="1">
    <source>
        <dbReference type="SAM" id="SignalP"/>
    </source>
</evidence>
<protein>
    <submittedName>
        <fullName evidence="2">Uncharacterized protein</fullName>
    </submittedName>
</protein>
<accession>A0ABW4CVP6</accession>
<sequence>MKLFNKVLPGLALLLVAGGLTACSPQANDQSNTKSSATSKNLPGPAITVPTTLFKSSDGKVKLQFKLTNNAKFTLRDRDANNKVLVSGEGTGKTTTINGAIDEGELDLVATLHGKTATKALSVVPSSGPSSRVLPLNKLGLAPDDSYGLRITQVTHQLNAEGQSLVASGKLPKNLSVQITAEYANFADQAGFVPTPNQFEITGPFLAPATVLPNQQGTTKLTPGGYARTTFWAYFGNAGVVVGKGINLQLDYRGPNLTDPLSFAVTTE</sequence>
<evidence type="ECO:0000313" key="3">
    <source>
        <dbReference type="Proteomes" id="UP001597212"/>
    </source>
</evidence>
<keyword evidence="3" id="KW-1185">Reference proteome</keyword>
<dbReference type="RefSeq" id="WP_125755789.1">
    <property type="nucleotide sequence ID" value="NZ_JBHTOK010000004.1"/>
</dbReference>
<dbReference type="EMBL" id="JBHTOK010000004">
    <property type="protein sequence ID" value="MFD1439952.1"/>
    <property type="molecule type" value="Genomic_DNA"/>
</dbReference>
<feature type="signal peptide" evidence="1">
    <location>
        <begin position="1"/>
        <end position="22"/>
    </location>
</feature>
<dbReference type="Proteomes" id="UP001597212">
    <property type="component" value="Unassembled WGS sequence"/>
</dbReference>